<reference evidence="4" key="1">
    <citation type="submission" date="2023-07" db="EMBL/GenBank/DDBJ databases">
        <title>Zobellia barbeyronii sp. nov., a new marine flavobacterium, isolated from green and red algae.</title>
        <authorList>
            <person name="Nedashkovskaya O.I."/>
            <person name="Otstavnykh N."/>
            <person name="Zhukova N."/>
            <person name="Guzev K."/>
            <person name="Chausova V."/>
            <person name="Tekutyeva L."/>
            <person name="Mikhailov V."/>
            <person name="Isaeva M."/>
        </authorList>
    </citation>
    <scope>NUCLEOTIDE SEQUENCE [LARGE SCALE GENOMIC DNA]</scope>
    <source>
        <strain evidence="4">KMM 6746</strain>
    </source>
</reference>
<dbReference type="InterPro" id="IPR029052">
    <property type="entry name" value="Metallo-depent_PP-like"/>
</dbReference>
<evidence type="ECO:0000313" key="3">
    <source>
        <dbReference type="EMBL" id="MBT2159907.1"/>
    </source>
</evidence>
<gene>
    <name evidence="3" type="ORF">HW347_01450</name>
</gene>
<evidence type="ECO:0000259" key="1">
    <source>
        <dbReference type="Pfam" id="PF00149"/>
    </source>
</evidence>
<evidence type="ECO:0000313" key="4">
    <source>
        <dbReference type="Proteomes" id="UP000740413"/>
    </source>
</evidence>
<feature type="domain" description="Calcineurin-like phosphoesterase" evidence="1">
    <location>
        <begin position="56"/>
        <end position="253"/>
    </location>
</feature>
<dbReference type="Pfam" id="PF03865">
    <property type="entry name" value="ShlB"/>
    <property type="match status" value="1"/>
</dbReference>
<dbReference type="PROSITE" id="PS51257">
    <property type="entry name" value="PROKAR_LIPOPROTEIN"/>
    <property type="match status" value="1"/>
</dbReference>
<accession>A0ABS5WCM2</accession>
<dbReference type="InterPro" id="IPR004843">
    <property type="entry name" value="Calcineurin-like_PHP"/>
</dbReference>
<organism evidence="3 4">
    <name type="scientific">Zobellia barbeyronii</name>
    <dbReference type="NCBI Taxonomy" id="2748009"/>
    <lineage>
        <taxon>Bacteria</taxon>
        <taxon>Pseudomonadati</taxon>
        <taxon>Bacteroidota</taxon>
        <taxon>Flavobacteriia</taxon>
        <taxon>Flavobacteriales</taxon>
        <taxon>Flavobacteriaceae</taxon>
        <taxon>Zobellia</taxon>
    </lineage>
</organism>
<dbReference type="InterPro" id="IPR005565">
    <property type="entry name" value="Hemolysn_activator_HlyB_C"/>
</dbReference>
<dbReference type="Proteomes" id="UP000740413">
    <property type="component" value="Unassembled WGS sequence"/>
</dbReference>
<evidence type="ECO:0000259" key="2">
    <source>
        <dbReference type="Pfam" id="PF03865"/>
    </source>
</evidence>
<protein>
    <submittedName>
        <fullName evidence="3">Metallophosphoesterase</fullName>
    </submittedName>
</protein>
<proteinExistence type="predicted"/>
<dbReference type="EMBL" id="JACATN010000001">
    <property type="protein sequence ID" value="MBT2159907.1"/>
    <property type="molecule type" value="Genomic_DNA"/>
</dbReference>
<comment type="caution">
    <text evidence="3">The sequence shown here is derived from an EMBL/GenBank/DDBJ whole genome shotgun (WGS) entry which is preliminary data.</text>
</comment>
<dbReference type="Pfam" id="PF00149">
    <property type="entry name" value="Metallophos"/>
    <property type="match status" value="1"/>
</dbReference>
<name>A0ABS5WCM2_9FLAO</name>
<dbReference type="SUPFAM" id="SSF56300">
    <property type="entry name" value="Metallo-dependent phosphatases"/>
    <property type="match status" value="1"/>
</dbReference>
<keyword evidence="4" id="KW-1185">Reference proteome</keyword>
<dbReference type="RefSeq" id="WP_214610183.1">
    <property type="nucleotide sequence ID" value="NZ_JACATN010000001.1"/>
</dbReference>
<dbReference type="Gene3D" id="3.60.21.10">
    <property type="match status" value="1"/>
</dbReference>
<feature type="domain" description="Haemolysin activator HlyB C-terminal" evidence="2">
    <location>
        <begin position="1146"/>
        <end position="1209"/>
    </location>
</feature>
<sequence>MVPNYKILRVNSVLFGKHFALIALLTLFSGCATLKTKYANEEGKTDVPTTKEISHTFYLIGDAGLSPMDGMNDALKIFKDKLDKADKNSTALFLGDNIYPAGLPDPIDSTAAYILAKNDLDAQLKTLKDFKGKPIFIPGNHDWYTEGLVGLEREQDYIQEKLDSKDVFFPEDGCPIETIEVNDDVTIIAIDTEWYLTNWNKRPDMNDKCDIKTRDSFWLELEDKIKDNRQKTTVIAMHHPMFSYGTHGGQYTFKSHFYPKGKIGPLPILGSFINVLRRTTGASIEDMTNTRYTELKKRLLTLAQYSEKVVLASGHEHTLQYIVEENTPQIVSGAGAKTGATNLLNGSKFSTGERGYATLEVYTDGSSQVRFFGVDANKDEEFLFTSQVLPPDRTFSEEKYSDKFPATVKASIYTEDEVDKSGFFNFVWGDRYRKYYATKVEAPTVNLDTLMGGLVPVHKGGGHQSKSLRLRDKDGKEFVMRALRKDAELYLQAMAFQDQYVMGDFENTYTENLLLDFYTGSNPYGPFTTGELSDAVGLFHTNPVLYYVPKQSALKEYNQSFGDELYMIEEHAGDGHGDLESFGYSNELKSTDSMLEDLRDDEKYSVDSELYLRARLFDMVMGDWDRHVDQWRWAEFEDKENDKILYKPVPRDRDMVYSKHGDGFFMSLATRIIPGLRLMEGFNEEIRNVKGFNSSPKTYVLDMALLTQTTPEEWQEQAKFIRENLTSEVIDKAFMHFPKEVRDETVDEIKGILLARAANIEETARIYYGVLNKYAVVIGTDKDDWFEVNILNDMETEVKVYRNIKGKRKKLFFEKVFNKKSTKEVWVYGLDDDDIFEVNGDERSAIKMRLIGGQNNDIYRVNEGGNIAIYDYKTKKNTIEERSGAKLKLTDDYNTNNYLPLQIRNSVNQIIPTIGYNPDDGVKIGFSDTYTFNGFRQNPFTQQHKLDASYYFATSGFELGYSGEFAHIFENWNLHLGARFTSPNFAINFFDFGNNTDNFDDDLGLDYNRVRLQTLKFAPALVWRGDLGAKFKAGVSYESIEVEESDDRFINTYYQANGEETVNRFVGVDAEYSYANTDNAAFPTMGMSTSILTGYKRSTENGNAFGYIIPSLGFDYKLIPSGRLVLATKWKAHFNIGDDYEFYQAASIGGLDGLRGFRNQRFTGKKSYYQNTDIRYSLRKIKTQLLPLSMGLYGGFDYGRVWLPKEDSKDWHTSYGGGFFLNGADIVTARLALFNSDDGLRFSFGLGFGF</sequence>